<dbReference type="InterPro" id="IPR036695">
    <property type="entry name" value="Arg-tRNA-synth_N_sf"/>
</dbReference>
<evidence type="ECO:0000256" key="2">
    <source>
        <dbReference type="ARBA" id="ARBA00022598"/>
    </source>
</evidence>
<accession>A0A0G0D2B9</accession>
<feature type="domain" description="Arginyl tRNA synthetase N-terminal" evidence="11">
    <location>
        <begin position="3"/>
        <end position="114"/>
    </location>
</feature>
<dbReference type="Pfam" id="PF05746">
    <property type="entry name" value="DALR_1"/>
    <property type="match status" value="1"/>
</dbReference>
<dbReference type="HAMAP" id="MF_00123">
    <property type="entry name" value="Arg_tRNA_synth"/>
    <property type="match status" value="1"/>
</dbReference>
<evidence type="ECO:0000259" key="11">
    <source>
        <dbReference type="SMART" id="SM01016"/>
    </source>
</evidence>
<dbReference type="GO" id="GO:0005737">
    <property type="term" value="C:cytoplasm"/>
    <property type="evidence" value="ECO:0007669"/>
    <property type="project" value="UniProtKB-SubCell"/>
</dbReference>
<dbReference type="SUPFAM" id="SSF47323">
    <property type="entry name" value="Anticodon-binding domain of a subclass of class I aminoacyl-tRNA synthetases"/>
    <property type="match status" value="1"/>
</dbReference>
<dbReference type="Pfam" id="PF03485">
    <property type="entry name" value="Arg_tRNA_synt_N"/>
    <property type="match status" value="1"/>
</dbReference>
<sequence length="790" mass="89212">MKNQLQQILKYIIFQKWKIEMDPKIEIPEDLVHGDYTTNVAMILVKQLKTNPIKIANEIKDELLVHSSKFEVGRPNHSTDESGQKVSVEQIKNIVLQDIDKIEVVAPGFINFFVSASKLSIQLEQVLKIKEAYGKAQNQLFHSKLDQLVKPASPAGRLDKLGDALDEVNSNQTGESSKVMVEFAHPNTHKAFHIGHLRNITTGESIVRLLESQGAKVIRANYQGDVGMHIAKALYGILHNPEIKKQVETYSSSDETSTVILERSASWRRSDRISNNEILSSMPSAELQNDNVKEKVELLGKAYTAGSDKQAKKEIGEINKQIYAVLSSHAELLLAQASVSASSSNEIPKRVRDDRNDILELYQTTRQWSLDYFSDIYKRVYTHYDRYYFESEVFESGKKNVLEGLKKGIFTRSEGAVIFPGEKFGLHNRVFVTGEGNPTYEGKDMGLAPLQFNKYHPDLIIHIVGPEQAEYFKVVFEALYQLNPQMKNKQFHLIYGWVKLKKGKMSSRLGNVVLGEWLIDEAKQKIYNILQKNESKDDVKASNNNVILSNSEGSSYDLDKDSHLPAGEVGLHGNDKGFGYSENEKEQIAETAAIAAVKYSFLKVSTQQEIAFDIEESVNFEGDSGPYLLYTYARAKSVLRKSNLSFRGVRPEKSSPDDIRDVNILRSAGSLASLEMTFNPEELTILRLIHQFPEIVAKTAQNYAPNILCKYLFTLAQAFNLFYNKHSILGNTQNEFKNPCLAGRQENSKIKNQESRFRLSLTQATSQVLKNGLYLLGIKVLERMHGELVV</sequence>
<dbReference type="InterPro" id="IPR035684">
    <property type="entry name" value="ArgRS_core"/>
</dbReference>
<dbReference type="Gene3D" id="1.10.730.10">
    <property type="entry name" value="Isoleucyl-tRNA Synthetase, Domain 1"/>
    <property type="match status" value="1"/>
</dbReference>
<evidence type="ECO:0000256" key="3">
    <source>
        <dbReference type="ARBA" id="ARBA00022741"/>
    </source>
</evidence>
<proteinExistence type="inferred from homology"/>
<dbReference type="Gene3D" id="3.40.50.620">
    <property type="entry name" value="HUPs"/>
    <property type="match status" value="1"/>
</dbReference>
<dbReference type="PATRIC" id="fig|1618434.3.peg.608"/>
<keyword evidence="4 8" id="KW-0067">ATP-binding</keyword>
<evidence type="ECO:0000256" key="8">
    <source>
        <dbReference type="HAMAP-Rule" id="MF_00123"/>
    </source>
</evidence>
<reference evidence="12 13" key="1">
    <citation type="journal article" date="2015" name="Nature">
        <title>rRNA introns, odd ribosomes, and small enigmatic genomes across a large radiation of phyla.</title>
        <authorList>
            <person name="Brown C.T."/>
            <person name="Hug L.A."/>
            <person name="Thomas B.C."/>
            <person name="Sharon I."/>
            <person name="Castelle C.J."/>
            <person name="Singh A."/>
            <person name="Wilkins M.J."/>
            <person name="Williams K.H."/>
            <person name="Banfield J.F."/>
        </authorList>
    </citation>
    <scope>NUCLEOTIDE SEQUENCE [LARGE SCALE GENOMIC DNA]</scope>
</reference>
<organism evidence="12 13">
    <name type="scientific">Candidatus Gottesmanbacteria bacterium GW2011_GWA1_34_13</name>
    <dbReference type="NCBI Taxonomy" id="1618434"/>
    <lineage>
        <taxon>Bacteria</taxon>
        <taxon>Candidatus Gottesmaniibacteriota</taxon>
    </lineage>
</organism>
<comment type="subcellular location">
    <subcellularLocation>
        <location evidence="8">Cytoplasm</location>
    </subcellularLocation>
</comment>
<comment type="similarity">
    <text evidence="1 8 9">Belongs to the class-I aminoacyl-tRNA synthetase family.</text>
</comment>
<dbReference type="GO" id="GO:0005524">
    <property type="term" value="F:ATP binding"/>
    <property type="evidence" value="ECO:0007669"/>
    <property type="project" value="UniProtKB-UniRule"/>
</dbReference>
<dbReference type="PRINTS" id="PR01038">
    <property type="entry name" value="TRNASYNTHARG"/>
</dbReference>
<dbReference type="SMART" id="SM00836">
    <property type="entry name" value="DALR_1"/>
    <property type="match status" value="1"/>
</dbReference>
<gene>
    <name evidence="8" type="primary">argS</name>
    <name evidence="12" type="ORF">UR52_C0032G0004</name>
</gene>
<dbReference type="SUPFAM" id="SSF55190">
    <property type="entry name" value="Arginyl-tRNA synthetase (ArgRS), N-terminal 'additional' domain"/>
    <property type="match status" value="1"/>
</dbReference>
<dbReference type="InterPro" id="IPR009080">
    <property type="entry name" value="tRNAsynth_Ia_anticodon-bd"/>
</dbReference>
<dbReference type="PANTHER" id="PTHR11956">
    <property type="entry name" value="ARGINYL-TRNA SYNTHETASE"/>
    <property type="match status" value="1"/>
</dbReference>
<keyword evidence="6 8" id="KW-0030">Aminoacyl-tRNA synthetase</keyword>
<protein>
    <recommendedName>
        <fullName evidence="8">Arginine--tRNA ligase</fullName>
        <ecNumber evidence="8">6.1.1.19</ecNumber>
    </recommendedName>
    <alternativeName>
        <fullName evidence="8">Arginyl-tRNA synthetase</fullName>
        <shortName evidence="8">ArgRS</shortName>
    </alternativeName>
</protein>
<dbReference type="InterPro" id="IPR001278">
    <property type="entry name" value="Arg-tRNA-ligase"/>
</dbReference>
<evidence type="ECO:0000259" key="10">
    <source>
        <dbReference type="SMART" id="SM00836"/>
    </source>
</evidence>
<comment type="subunit">
    <text evidence="8">Monomer.</text>
</comment>
<comment type="caution">
    <text evidence="12">The sequence shown here is derived from an EMBL/GenBank/DDBJ whole genome shotgun (WGS) entry which is preliminary data.</text>
</comment>
<dbReference type="STRING" id="1618434.UR52_C0032G0004"/>
<keyword evidence="8" id="KW-0963">Cytoplasm</keyword>
<dbReference type="InterPro" id="IPR005148">
    <property type="entry name" value="Arg-tRNA-synth_N"/>
</dbReference>
<evidence type="ECO:0000256" key="5">
    <source>
        <dbReference type="ARBA" id="ARBA00022917"/>
    </source>
</evidence>
<dbReference type="Gene3D" id="3.30.1360.70">
    <property type="entry name" value="Arginyl tRNA synthetase N-terminal domain"/>
    <property type="match status" value="1"/>
</dbReference>
<evidence type="ECO:0000313" key="13">
    <source>
        <dbReference type="Proteomes" id="UP000034176"/>
    </source>
</evidence>
<dbReference type="GO" id="GO:0004814">
    <property type="term" value="F:arginine-tRNA ligase activity"/>
    <property type="evidence" value="ECO:0007669"/>
    <property type="project" value="UniProtKB-UniRule"/>
</dbReference>
<evidence type="ECO:0000256" key="4">
    <source>
        <dbReference type="ARBA" id="ARBA00022840"/>
    </source>
</evidence>
<evidence type="ECO:0000256" key="1">
    <source>
        <dbReference type="ARBA" id="ARBA00005594"/>
    </source>
</evidence>
<dbReference type="Pfam" id="PF00750">
    <property type="entry name" value="tRNA-synt_1d"/>
    <property type="match status" value="2"/>
</dbReference>
<evidence type="ECO:0000256" key="6">
    <source>
        <dbReference type="ARBA" id="ARBA00023146"/>
    </source>
</evidence>
<keyword evidence="5 8" id="KW-0648">Protein biosynthesis</keyword>
<dbReference type="SUPFAM" id="SSF52374">
    <property type="entry name" value="Nucleotidylyl transferase"/>
    <property type="match status" value="1"/>
</dbReference>
<feature type="domain" description="DALR anticodon binding" evidence="10">
    <location>
        <begin position="628"/>
        <end position="784"/>
    </location>
</feature>
<name>A0A0G0D2B9_9BACT</name>
<evidence type="ECO:0000256" key="7">
    <source>
        <dbReference type="ARBA" id="ARBA00049339"/>
    </source>
</evidence>
<dbReference type="InterPro" id="IPR014729">
    <property type="entry name" value="Rossmann-like_a/b/a_fold"/>
</dbReference>
<dbReference type="SMART" id="SM01016">
    <property type="entry name" value="Arg_tRNA_synt_N"/>
    <property type="match status" value="1"/>
</dbReference>
<dbReference type="InterPro" id="IPR008909">
    <property type="entry name" value="DALR_anticod-bd"/>
</dbReference>
<keyword evidence="3 8" id="KW-0547">Nucleotide-binding</keyword>
<evidence type="ECO:0000313" key="12">
    <source>
        <dbReference type="EMBL" id="KKP57400.1"/>
    </source>
</evidence>
<dbReference type="GO" id="GO:0006420">
    <property type="term" value="P:arginyl-tRNA aminoacylation"/>
    <property type="evidence" value="ECO:0007669"/>
    <property type="project" value="UniProtKB-UniRule"/>
</dbReference>
<evidence type="ECO:0000256" key="9">
    <source>
        <dbReference type="RuleBase" id="RU363038"/>
    </source>
</evidence>
<feature type="short sequence motif" description="'HIGH' region" evidence="8">
    <location>
        <begin position="186"/>
        <end position="196"/>
    </location>
</feature>
<dbReference type="Proteomes" id="UP000034176">
    <property type="component" value="Unassembled WGS sequence"/>
</dbReference>
<dbReference type="PANTHER" id="PTHR11956:SF5">
    <property type="entry name" value="ARGININE--TRNA LIGASE, CYTOPLASMIC"/>
    <property type="match status" value="1"/>
</dbReference>
<dbReference type="AlphaFoldDB" id="A0A0G0D2B9"/>
<dbReference type="EC" id="6.1.1.19" evidence="8"/>
<dbReference type="EMBL" id="LBPN01000032">
    <property type="protein sequence ID" value="KKP57400.1"/>
    <property type="molecule type" value="Genomic_DNA"/>
</dbReference>
<keyword evidence="2 8" id="KW-0436">Ligase</keyword>
<comment type="catalytic activity">
    <reaction evidence="7 8">
        <text>tRNA(Arg) + L-arginine + ATP = L-arginyl-tRNA(Arg) + AMP + diphosphate</text>
        <dbReference type="Rhea" id="RHEA:20301"/>
        <dbReference type="Rhea" id="RHEA-COMP:9658"/>
        <dbReference type="Rhea" id="RHEA-COMP:9673"/>
        <dbReference type="ChEBI" id="CHEBI:30616"/>
        <dbReference type="ChEBI" id="CHEBI:32682"/>
        <dbReference type="ChEBI" id="CHEBI:33019"/>
        <dbReference type="ChEBI" id="CHEBI:78442"/>
        <dbReference type="ChEBI" id="CHEBI:78513"/>
        <dbReference type="ChEBI" id="CHEBI:456215"/>
        <dbReference type="EC" id="6.1.1.19"/>
    </reaction>
</comment>